<sequence>MGGKIMTENLTCEFQPKQPTTVTQSTVTIDKRFSTNELPVEAGRYRLILGRFCPWATQVAIEIDYLGLDQVISKGVIYPLRRNGIQTDWWFGERDDFADPVLKTTRLSQNYQKALPSFEGRSSVPALVDIKTGKVVNNVTNTLLDELALKWGRYANEKQIEFFPQTRIGEFKTAAADILENINRLPGKITTVKSQAEYEKLVQIFFDHLAKFDQVLRQQKYLWGDKLTQLDVRLYVTLLRFDLVYYYQNKLSLHRLTDYPALWAYAKRLAQIPAFKNYTDFEDIKKHFYQQDDRPITTFERVIPLLDEQKWLS</sequence>
<dbReference type="InterPro" id="IPR036282">
    <property type="entry name" value="Glutathione-S-Trfase_C_sf"/>
</dbReference>
<reference evidence="2 3" key="1">
    <citation type="journal article" date="2015" name="Genome Announc.">
        <title>Expanding the biotechnology potential of lactobacilli through comparative genomics of 213 strains and associated genera.</title>
        <authorList>
            <person name="Sun Z."/>
            <person name="Harris H.M."/>
            <person name="McCann A."/>
            <person name="Guo C."/>
            <person name="Argimon S."/>
            <person name="Zhang W."/>
            <person name="Yang X."/>
            <person name="Jeffery I.B."/>
            <person name="Cooney J.C."/>
            <person name="Kagawa T.F."/>
            <person name="Liu W."/>
            <person name="Song Y."/>
            <person name="Salvetti E."/>
            <person name="Wrobel A."/>
            <person name="Rasinkangas P."/>
            <person name="Parkhill J."/>
            <person name="Rea M.C."/>
            <person name="O'Sullivan O."/>
            <person name="Ritari J."/>
            <person name="Douillard F.P."/>
            <person name="Paul Ross R."/>
            <person name="Yang R."/>
            <person name="Briner A.E."/>
            <person name="Felis G.E."/>
            <person name="de Vos W.M."/>
            <person name="Barrangou R."/>
            <person name="Klaenhammer T.R."/>
            <person name="Caufield P.W."/>
            <person name="Cui Y."/>
            <person name="Zhang H."/>
            <person name="O'Toole P.W."/>
        </authorList>
    </citation>
    <scope>NUCLEOTIDE SEQUENCE [LARGE SCALE GENOMIC DNA]</scope>
    <source>
        <strain evidence="2 3">ATCC 27304</strain>
    </source>
</reference>
<evidence type="ECO:0000313" key="2">
    <source>
        <dbReference type="EMBL" id="KRN26715.1"/>
    </source>
</evidence>
<feature type="domain" description="GST C-terminal" evidence="1">
    <location>
        <begin position="129"/>
        <end position="296"/>
    </location>
</feature>
<comment type="caution">
    <text evidence="2">The sequence shown here is derived from an EMBL/GenBank/DDBJ whole genome shotgun (WGS) entry which is preliminary data.</text>
</comment>
<accession>A0A0R2FGN0</accession>
<gene>
    <name evidence="2" type="ORF">IV36_GL001584</name>
</gene>
<protein>
    <submittedName>
        <fullName evidence="2">Glutathione S-transferase</fullName>
    </submittedName>
</protein>
<dbReference type="SUPFAM" id="SSF47616">
    <property type="entry name" value="GST C-terminal domain-like"/>
    <property type="match status" value="1"/>
</dbReference>
<proteinExistence type="predicted"/>
<dbReference type="PATRIC" id="fig|1618.3.peg.1603"/>
<organism evidence="2 3">
    <name type="scientific">Liquorilactobacillus mali</name>
    <dbReference type="NCBI Taxonomy" id="1618"/>
    <lineage>
        <taxon>Bacteria</taxon>
        <taxon>Bacillati</taxon>
        <taxon>Bacillota</taxon>
        <taxon>Bacilli</taxon>
        <taxon>Lactobacillales</taxon>
        <taxon>Lactobacillaceae</taxon>
        <taxon>Liquorilactobacillus</taxon>
    </lineage>
</organism>
<dbReference type="AlphaFoldDB" id="A0A0R2FGN0"/>
<dbReference type="InterPro" id="IPR010987">
    <property type="entry name" value="Glutathione-S-Trfase_C-like"/>
</dbReference>
<dbReference type="InterPro" id="IPR016639">
    <property type="entry name" value="GST_Omega/GSH"/>
</dbReference>
<dbReference type="Proteomes" id="UP000051727">
    <property type="component" value="Unassembled WGS sequence"/>
</dbReference>
<dbReference type="Pfam" id="PF13410">
    <property type="entry name" value="GST_C_2"/>
    <property type="match status" value="1"/>
</dbReference>
<evidence type="ECO:0000259" key="1">
    <source>
        <dbReference type="PROSITE" id="PS50405"/>
    </source>
</evidence>
<name>A0A0R2FGN0_9LACO</name>
<dbReference type="GO" id="GO:0004364">
    <property type="term" value="F:glutathione transferase activity"/>
    <property type="evidence" value="ECO:0007669"/>
    <property type="project" value="InterPro"/>
</dbReference>
<dbReference type="PROSITE" id="PS50405">
    <property type="entry name" value="GST_CTER"/>
    <property type="match status" value="1"/>
</dbReference>
<dbReference type="PANTHER" id="PTHR32419">
    <property type="entry name" value="GLUTATHIONYL-HYDROQUINONE REDUCTASE"/>
    <property type="match status" value="1"/>
</dbReference>
<dbReference type="GO" id="GO:0005737">
    <property type="term" value="C:cytoplasm"/>
    <property type="evidence" value="ECO:0007669"/>
    <property type="project" value="TreeGrafter"/>
</dbReference>
<dbReference type="Gene3D" id="3.40.30.10">
    <property type="entry name" value="Glutaredoxin"/>
    <property type="match status" value="1"/>
</dbReference>
<dbReference type="EMBL" id="JQAR01000036">
    <property type="protein sequence ID" value="KRN26715.1"/>
    <property type="molecule type" value="Genomic_DNA"/>
</dbReference>
<dbReference type="PANTHER" id="PTHR32419:SF6">
    <property type="entry name" value="GLUTATHIONE S-TRANSFERASE OMEGA-LIKE 1-RELATED"/>
    <property type="match status" value="1"/>
</dbReference>
<keyword evidence="2" id="KW-0808">Transferase</keyword>
<dbReference type="Gene3D" id="1.20.1050.10">
    <property type="match status" value="1"/>
</dbReference>
<evidence type="ECO:0000313" key="3">
    <source>
        <dbReference type="Proteomes" id="UP000051727"/>
    </source>
</evidence>